<keyword evidence="7" id="KW-1185">Reference proteome</keyword>
<dbReference type="SUPFAM" id="SSF55120">
    <property type="entry name" value="Pseudouridine synthase"/>
    <property type="match status" value="1"/>
</dbReference>
<sequence length="293" mass="33642">MQIEENWQGKKLEQYLKKELYLTPAQIRSLKFRENGIRRNGERCRINQILQTGDVLTILIQEQRTDCGKVKGSGVMPEILYEDADVICVWKSAGRVTHPVAGHSQDTVAGDLATYFTSLGEQTVIHSIGRLDKDTSGILVFARNRIAAARLWEQKEQGVFTKEYLAWCQGIFPQEAQREEQVVTVPVGKEKTVAGQGQKMRVTEEGRRAVTRYLVWKQEKEQALVRLRLETGRTHQIRVHMAYIGHPLMGDPLYGRGIPHQDVTRLCAWKVRFLQPFTGKEIRLEHCDPMYQI</sequence>
<dbReference type="Gene3D" id="3.30.2350.10">
    <property type="entry name" value="Pseudouridine synthase"/>
    <property type="match status" value="1"/>
</dbReference>
<comment type="caution">
    <text evidence="6">The sequence shown here is derived from an EMBL/GenBank/DDBJ whole genome shotgun (WGS) entry which is preliminary data.</text>
</comment>
<gene>
    <name evidence="6" type="ORF">H8716_02955</name>
</gene>
<evidence type="ECO:0000256" key="1">
    <source>
        <dbReference type="ARBA" id="ARBA00000073"/>
    </source>
</evidence>
<evidence type="ECO:0000256" key="2">
    <source>
        <dbReference type="ARBA" id="ARBA00010876"/>
    </source>
</evidence>
<dbReference type="RefSeq" id="WP_249307021.1">
    <property type="nucleotide sequence ID" value="NZ_JACRSZ010000001.1"/>
</dbReference>
<accession>A0ABR7N881</accession>
<dbReference type="PANTHER" id="PTHR21600:SF87">
    <property type="entry name" value="RNA PSEUDOURIDYLATE SYNTHASE DOMAIN-CONTAINING PROTEIN 1"/>
    <property type="match status" value="1"/>
</dbReference>
<name>A0ABR7N881_9FIRM</name>
<evidence type="ECO:0000259" key="5">
    <source>
        <dbReference type="Pfam" id="PF00849"/>
    </source>
</evidence>
<feature type="domain" description="Pseudouridine synthase RsuA/RluA-like" evidence="5">
    <location>
        <begin position="85"/>
        <end position="242"/>
    </location>
</feature>
<evidence type="ECO:0000256" key="3">
    <source>
        <dbReference type="ARBA" id="ARBA00031870"/>
    </source>
</evidence>
<dbReference type="CDD" id="cd02869">
    <property type="entry name" value="PseudoU_synth_RluA_like"/>
    <property type="match status" value="1"/>
</dbReference>
<dbReference type="Pfam" id="PF00849">
    <property type="entry name" value="PseudoU_synth_2"/>
    <property type="match status" value="1"/>
</dbReference>
<comment type="catalytic activity">
    <reaction evidence="1">
        <text>a uridine in RNA = a pseudouridine in RNA</text>
        <dbReference type="Rhea" id="RHEA:48348"/>
        <dbReference type="Rhea" id="RHEA-COMP:12068"/>
        <dbReference type="Rhea" id="RHEA-COMP:12069"/>
        <dbReference type="ChEBI" id="CHEBI:65314"/>
        <dbReference type="ChEBI" id="CHEBI:65315"/>
    </reaction>
</comment>
<dbReference type="InterPro" id="IPR050188">
    <property type="entry name" value="RluA_PseudoU_synthase"/>
</dbReference>
<dbReference type="EMBL" id="JACRSZ010000001">
    <property type="protein sequence ID" value="MBC8572052.1"/>
    <property type="molecule type" value="Genomic_DNA"/>
</dbReference>
<dbReference type="InterPro" id="IPR020103">
    <property type="entry name" value="PsdUridine_synth_cat_dom_sf"/>
</dbReference>
<evidence type="ECO:0000313" key="6">
    <source>
        <dbReference type="EMBL" id="MBC8572052.1"/>
    </source>
</evidence>
<organism evidence="6 7">
    <name type="scientific">Jingyaoa shaoxingensis</name>
    <dbReference type="NCBI Taxonomy" id="2763671"/>
    <lineage>
        <taxon>Bacteria</taxon>
        <taxon>Bacillati</taxon>
        <taxon>Bacillota</taxon>
        <taxon>Clostridia</taxon>
        <taxon>Lachnospirales</taxon>
        <taxon>Lachnospiraceae</taxon>
        <taxon>Jingyaoa</taxon>
    </lineage>
</organism>
<comment type="similarity">
    <text evidence="2">Belongs to the pseudouridine synthase RluA family.</text>
</comment>
<evidence type="ECO:0000256" key="4">
    <source>
        <dbReference type="ARBA" id="ARBA00033164"/>
    </source>
</evidence>
<dbReference type="Proteomes" id="UP000657421">
    <property type="component" value="Unassembled WGS sequence"/>
</dbReference>
<proteinExistence type="inferred from homology"/>
<evidence type="ECO:0000313" key="7">
    <source>
        <dbReference type="Proteomes" id="UP000657421"/>
    </source>
</evidence>
<protein>
    <recommendedName>
        <fullName evidence="3">RNA pseudouridylate synthase</fullName>
    </recommendedName>
    <alternativeName>
        <fullName evidence="4">RNA-uridine isomerase</fullName>
    </alternativeName>
</protein>
<reference evidence="6 7" key="1">
    <citation type="submission" date="2020-08" db="EMBL/GenBank/DDBJ databases">
        <title>Genome public.</title>
        <authorList>
            <person name="Liu C."/>
            <person name="Sun Q."/>
        </authorList>
    </citation>
    <scope>NUCLEOTIDE SEQUENCE [LARGE SCALE GENOMIC DNA]</scope>
    <source>
        <strain evidence="6 7">NSJ-46</strain>
    </source>
</reference>
<dbReference type="InterPro" id="IPR006145">
    <property type="entry name" value="PsdUridine_synth_RsuA/RluA"/>
</dbReference>
<dbReference type="PANTHER" id="PTHR21600">
    <property type="entry name" value="MITOCHONDRIAL RNA PSEUDOURIDINE SYNTHASE"/>
    <property type="match status" value="1"/>
</dbReference>